<dbReference type="AlphaFoldDB" id="A0A9W6QEV0"/>
<feature type="transmembrane region" description="Helical" evidence="1">
    <location>
        <begin position="62"/>
        <end position="80"/>
    </location>
</feature>
<keyword evidence="1" id="KW-0472">Membrane</keyword>
<evidence type="ECO:0000313" key="2">
    <source>
        <dbReference type="EMBL" id="GLW73671.1"/>
    </source>
</evidence>
<accession>A0A9W6QEV0</accession>
<gene>
    <name evidence="2" type="ORF">Kpho02_59700</name>
</gene>
<comment type="caution">
    <text evidence="2">The sequence shown here is derived from an EMBL/GenBank/DDBJ whole genome shotgun (WGS) entry which is preliminary data.</text>
</comment>
<dbReference type="RefSeq" id="WP_285739308.1">
    <property type="nucleotide sequence ID" value="NZ_BSSA01000027.1"/>
</dbReference>
<dbReference type="Proteomes" id="UP001165041">
    <property type="component" value="Unassembled WGS sequence"/>
</dbReference>
<keyword evidence="1" id="KW-0812">Transmembrane</keyword>
<evidence type="ECO:0000313" key="3">
    <source>
        <dbReference type="Proteomes" id="UP001165041"/>
    </source>
</evidence>
<protein>
    <submittedName>
        <fullName evidence="2">Uncharacterized protein</fullName>
    </submittedName>
</protein>
<keyword evidence="1" id="KW-1133">Transmembrane helix</keyword>
<proteinExistence type="predicted"/>
<dbReference type="EMBL" id="BSSA01000027">
    <property type="protein sequence ID" value="GLW73671.1"/>
    <property type="molecule type" value="Genomic_DNA"/>
</dbReference>
<name>A0A9W6QEV0_9ACTN</name>
<sequence length="81" mass="8798">MPVAISRDQQIAALRERLRDRAATLSGLTPGSPSHTGLQTECDALYQEIQRLESSRSISPRLLLTVLGITALVLFSLLSGH</sequence>
<reference evidence="2" key="1">
    <citation type="submission" date="2023-02" db="EMBL/GenBank/DDBJ databases">
        <title>Kitasatospora phosalacinea NBRC 14627.</title>
        <authorList>
            <person name="Ichikawa N."/>
            <person name="Sato H."/>
            <person name="Tonouchi N."/>
        </authorList>
    </citation>
    <scope>NUCLEOTIDE SEQUENCE</scope>
    <source>
        <strain evidence="2">NBRC 14627</strain>
    </source>
</reference>
<organism evidence="2 3">
    <name type="scientific">Kitasatospora phosalacinea</name>
    <dbReference type="NCBI Taxonomy" id="2065"/>
    <lineage>
        <taxon>Bacteria</taxon>
        <taxon>Bacillati</taxon>
        <taxon>Actinomycetota</taxon>
        <taxon>Actinomycetes</taxon>
        <taxon>Kitasatosporales</taxon>
        <taxon>Streptomycetaceae</taxon>
        <taxon>Kitasatospora</taxon>
    </lineage>
</organism>
<evidence type="ECO:0000256" key="1">
    <source>
        <dbReference type="SAM" id="Phobius"/>
    </source>
</evidence>